<evidence type="ECO:0000313" key="16">
    <source>
        <dbReference type="Proteomes" id="UP000076532"/>
    </source>
</evidence>
<evidence type="ECO:0000256" key="3">
    <source>
        <dbReference type="ARBA" id="ARBA00005179"/>
    </source>
</evidence>
<keyword evidence="8" id="KW-1133">Transmembrane helix</keyword>
<evidence type="ECO:0000256" key="6">
    <source>
        <dbReference type="ARBA" id="ARBA00022692"/>
    </source>
</evidence>
<keyword evidence="11 14" id="KW-0503">Monooxygenase</keyword>
<dbReference type="PRINTS" id="PR00385">
    <property type="entry name" value="P450"/>
</dbReference>
<evidence type="ECO:0000256" key="12">
    <source>
        <dbReference type="ARBA" id="ARBA00023136"/>
    </source>
</evidence>
<evidence type="ECO:0000256" key="4">
    <source>
        <dbReference type="ARBA" id="ARBA00010617"/>
    </source>
</evidence>
<dbReference type="PANTHER" id="PTHR46300">
    <property type="entry name" value="P450, PUTATIVE (EUROFUNG)-RELATED-RELATED"/>
    <property type="match status" value="1"/>
</dbReference>
<dbReference type="InterPro" id="IPR050364">
    <property type="entry name" value="Cytochrome_P450_fung"/>
</dbReference>
<dbReference type="Gene3D" id="1.10.630.10">
    <property type="entry name" value="Cytochrome P450"/>
    <property type="match status" value="1"/>
</dbReference>
<keyword evidence="9 14" id="KW-0560">Oxidoreductase</keyword>
<evidence type="ECO:0000256" key="9">
    <source>
        <dbReference type="ARBA" id="ARBA00023002"/>
    </source>
</evidence>
<keyword evidence="16" id="KW-1185">Reference proteome</keyword>
<dbReference type="GO" id="GO:0016020">
    <property type="term" value="C:membrane"/>
    <property type="evidence" value="ECO:0007669"/>
    <property type="project" value="UniProtKB-SubCell"/>
</dbReference>
<evidence type="ECO:0000313" key="15">
    <source>
        <dbReference type="EMBL" id="KZP12299.1"/>
    </source>
</evidence>
<evidence type="ECO:0000256" key="8">
    <source>
        <dbReference type="ARBA" id="ARBA00022989"/>
    </source>
</evidence>
<dbReference type="GO" id="GO:0016705">
    <property type="term" value="F:oxidoreductase activity, acting on paired donors, with incorporation or reduction of molecular oxygen"/>
    <property type="evidence" value="ECO:0007669"/>
    <property type="project" value="InterPro"/>
</dbReference>
<evidence type="ECO:0000256" key="2">
    <source>
        <dbReference type="ARBA" id="ARBA00004167"/>
    </source>
</evidence>
<reference evidence="15 16" key="1">
    <citation type="journal article" date="2016" name="Mol. Biol. Evol.">
        <title>Comparative Genomics of Early-Diverging Mushroom-Forming Fungi Provides Insights into the Origins of Lignocellulose Decay Capabilities.</title>
        <authorList>
            <person name="Nagy L.G."/>
            <person name="Riley R."/>
            <person name="Tritt A."/>
            <person name="Adam C."/>
            <person name="Daum C."/>
            <person name="Floudas D."/>
            <person name="Sun H."/>
            <person name="Yadav J.S."/>
            <person name="Pangilinan J."/>
            <person name="Larsson K.H."/>
            <person name="Matsuura K."/>
            <person name="Barry K."/>
            <person name="Labutti K."/>
            <person name="Kuo R."/>
            <person name="Ohm R.A."/>
            <person name="Bhattacharya S.S."/>
            <person name="Shirouzu T."/>
            <person name="Yoshinaga Y."/>
            <person name="Martin F.M."/>
            <person name="Grigoriev I.V."/>
            <person name="Hibbett D.S."/>
        </authorList>
    </citation>
    <scope>NUCLEOTIDE SEQUENCE [LARGE SCALE GENOMIC DNA]</scope>
    <source>
        <strain evidence="15 16">CBS 109695</strain>
    </source>
</reference>
<name>A0A166B5J6_9AGAM</name>
<comment type="subcellular location">
    <subcellularLocation>
        <location evidence="2">Membrane</location>
        <topology evidence="2">Single-pass membrane protein</topology>
    </subcellularLocation>
</comment>
<dbReference type="Pfam" id="PF00067">
    <property type="entry name" value="p450"/>
    <property type="match status" value="1"/>
</dbReference>
<keyword evidence="10 13" id="KW-0408">Iron</keyword>
<protein>
    <submittedName>
        <fullName evidence="15">Cytochrome P450</fullName>
    </submittedName>
</protein>
<comment type="pathway">
    <text evidence="3">Secondary metabolite biosynthesis.</text>
</comment>
<sequence length="566" mass="62795">MPTTLAIAGTAVILLFSAVFYWKTSGTSSNLPPGPPKVPLFGNLFQLSPGRPHPQLLTWAKQHGPIVHLKLGPQDFVALNSAEAADQLLVSRGLIYSSRPNVHVAQDIMSNGQRLGLQEYNEQLKVARKSMQPFLGPGGSKRLRPVQDMEARVLLYDLMKHGNTSNNSGILVAHEEDIPHGHWYIPVRRFAASAVMVLTYGKRMHTAADDPTSTKLFDVMQNFVKTAQPGNYLADTFSFLRKLPDFLAPWRVAAKKMHDWEMELYGGLVEEIQVGLKQNKDNQSYTGTYLKDRADAGHSDAHGLGLTGDGWMRDEYLAYVAGTMLEAGADTTAITVQNLIPQLLNNPEALRKAREEIDREVGPHRMPTFDDEPKLPYLIACVKESLRVRPPIPLGMPHSLEQDDTWNGYHIPGGTTVVGNIWAIHMDAARYPDPTKFNPDRFMVEGKPMSWGSGPETKDRDHYAFGWGRRFCPGSAVAEASIFTAVAHIIWGLDFQPPIDSMTGKDIVPDMTDEDMFNDGLSTFPRAYSMGFRARSEAHAALIRAGFDDAQAGFEVMGLARDEEIQ</sequence>
<evidence type="ECO:0000256" key="13">
    <source>
        <dbReference type="PIRSR" id="PIRSR602401-1"/>
    </source>
</evidence>
<dbReference type="Proteomes" id="UP000076532">
    <property type="component" value="Unassembled WGS sequence"/>
</dbReference>
<evidence type="ECO:0000256" key="5">
    <source>
        <dbReference type="ARBA" id="ARBA00022617"/>
    </source>
</evidence>
<dbReference type="EMBL" id="KV417649">
    <property type="protein sequence ID" value="KZP12299.1"/>
    <property type="molecule type" value="Genomic_DNA"/>
</dbReference>
<gene>
    <name evidence="15" type="ORF">FIBSPDRAFT_921898</name>
</gene>
<keyword evidence="5 13" id="KW-0349">Heme</keyword>
<evidence type="ECO:0000256" key="11">
    <source>
        <dbReference type="ARBA" id="ARBA00023033"/>
    </source>
</evidence>
<dbReference type="InterPro" id="IPR002401">
    <property type="entry name" value="Cyt_P450_E_grp-I"/>
</dbReference>
<dbReference type="GO" id="GO:0004497">
    <property type="term" value="F:monooxygenase activity"/>
    <property type="evidence" value="ECO:0007669"/>
    <property type="project" value="UniProtKB-KW"/>
</dbReference>
<dbReference type="InterPro" id="IPR017972">
    <property type="entry name" value="Cyt_P450_CS"/>
</dbReference>
<evidence type="ECO:0000256" key="1">
    <source>
        <dbReference type="ARBA" id="ARBA00001971"/>
    </source>
</evidence>
<organism evidence="15 16">
    <name type="scientific">Athelia psychrophila</name>
    <dbReference type="NCBI Taxonomy" id="1759441"/>
    <lineage>
        <taxon>Eukaryota</taxon>
        <taxon>Fungi</taxon>
        <taxon>Dikarya</taxon>
        <taxon>Basidiomycota</taxon>
        <taxon>Agaricomycotina</taxon>
        <taxon>Agaricomycetes</taxon>
        <taxon>Agaricomycetidae</taxon>
        <taxon>Atheliales</taxon>
        <taxon>Atheliaceae</taxon>
        <taxon>Athelia</taxon>
    </lineage>
</organism>
<dbReference type="InterPro" id="IPR001128">
    <property type="entry name" value="Cyt_P450"/>
</dbReference>
<dbReference type="STRING" id="436010.A0A166B5J6"/>
<dbReference type="PROSITE" id="PS00086">
    <property type="entry name" value="CYTOCHROME_P450"/>
    <property type="match status" value="1"/>
</dbReference>
<dbReference type="GO" id="GO:0020037">
    <property type="term" value="F:heme binding"/>
    <property type="evidence" value="ECO:0007669"/>
    <property type="project" value="InterPro"/>
</dbReference>
<keyword evidence="7 13" id="KW-0479">Metal-binding</keyword>
<proteinExistence type="inferred from homology"/>
<accession>A0A166B5J6</accession>
<comment type="similarity">
    <text evidence="4 14">Belongs to the cytochrome P450 family.</text>
</comment>
<dbReference type="InterPro" id="IPR036396">
    <property type="entry name" value="Cyt_P450_sf"/>
</dbReference>
<evidence type="ECO:0000256" key="10">
    <source>
        <dbReference type="ARBA" id="ARBA00023004"/>
    </source>
</evidence>
<dbReference type="AlphaFoldDB" id="A0A166B5J6"/>
<dbReference type="SUPFAM" id="SSF48264">
    <property type="entry name" value="Cytochrome P450"/>
    <property type="match status" value="1"/>
</dbReference>
<dbReference type="CDD" id="cd11065">
    <property type="entry name" value="CYP64-like"/>
    <property type="match status" value="1"/>
</dbReference>
<feature type="binding site" description="axial binding residue" evidence="13">
    <location>
        <position position="472"/>
    </location>
    <ligand>
        <name>heme</name>
        <dbReference type="ChEBI" id="CHEBI:30413"/>
    </ligand>
    <ligandPart>
        <name>Fe</name>
        <dbReference type="ChEBI" id="CHEBI:18248"/>
    </ligandPart>
</feature>
<comment type="cofactor">
    <cofactor evidence="1 13">
        <name>heme</name>
        <dbReference type="ChEBI" id="CHEBI:30413"/>
    </cofactor>
</comment>
<dbReference type="PANTHER" id="PTHR46300:SF2">
    <property type="entry name" value="CYTOCHROME P450 MONOOXYGENASE ALNH-RELATED"/>
    <property type="match status" value="1"/>
</dbReference>
<dbReference type="GO" id="GO:0005506">
    <property type="term" value="F:iron ion binding"/>
    <property type="evidence" value="ECO:0007669"/>
    <property type="project" value="InterPro"/>
</dbReference>
<dbReference type="OrthoDB" id="1470350at2759"/>
<keyword evidence="12" id="KW-0472">Membrane</keyword>
<evidence type="ECO:0000256" key="7">
    <source>
        <dbReference type="ARBA" id="ARBA00022723"/>
    </source>
</evidence>
<evidence type="ECO:0000256" key="14">
    <source>
        <dbReference type="RuleBase" id="RU000461"/>
    </source>
</evidence>
<dbReference type="PRINTS" id="PR00463">
    <property type="entry name" value="EP450I"/>
</dbReference>
<keyword evidence="6" id="KW-0812">Transmembrane</keyword>